<dbReference type="PANTHER" id="PTHR28164:SF1">
    <property type="entry name" value="PROTEIN STB3"/>
    <property type="match status" value="1"/>
</dbReference>
<dbReference type="GO" id="GO:0000432">
    <property type="term" value="P:positive regulation of transcription from RNA polymerase II promoter by glucose"/>
    <property type="evidence" value="ECO:0007669"/>
    <property type="project" value="TreeGrafter"/>
</dbReference>
<dbReference type="EMBL" id="CP138898">
    <property type="protein sequence ID" value="WPK26872.1"/>
    <property type="molecule type" value="Genomic_DNA"/>
</dbReference>
<dbReference type="KEGG" id="asau:88175298"/>
<dbReference type="InterPro" id="IPR018818">
    <property type="entry name" value="Stb3"/>
</dbReference>
<dbReference type="GO" id="GO:0005634">
    <property type="term" value="C:nucleus"/>
    <property type="evidence" value="ECO:0007669"/>
    <property type="project" value="TreeGrafter"/>
</dbReference>
<evidence type="ECO:0000256" key="1">
    <source>
        <dbReference type="SAM" id="MobiDB-lite"/>
    </source>
</evidence>
<gene>
    <name evidence="2" type="ORF">PUMCH_004237</name>
</gene>
<name>A0AAX4HF63_9ASCO</name>
<proteinExistence type="predicted"/>
<protein>
    <recommendedName>
        <fullName evidence="4">Sin3 binding protein</fullName>
    </recommendedName>
</protein>
<reference evidence="2 3" key="1">
    <citation type="submission" date="2023-10" db="EMBL/GenBank/DDBJ databases">
        <title>Draft Genome Sequence of Candida saopaulonensis from a very Premature Infant with Sepsis.</title>
        <authorList>
            <person name="Ning Y."/>
            <person name="Dai R."/>
            <person name="Xiao M."/>
            <person name="Xu Y."/>
            <person name="Yan Q."/>
            <person name="Zhang L."/>
        </authorList>
    </citation>
    <scope>NUCLEOTIDE SEQUENCE [LARGE SCALE GENOMIC DNA]</scope>
    <source>
        <strain evidence="2 3">19XY460</strain>
    </source>
</reference>
<feature type="compositionally biased region" description="Acidic residues" evidence="1">
    <location>
        <begin position="261"/>
        <end position="292"/>
    </location>
</feature>
<evidence type="ECO:0000313" key="2">
    <source>
        <dbReference type="EMBL" id="WPK26872.1"/>
    </source>
</evidence>
<dbReference type="PANTHER" id="PTHR28164">
    <property type="entry name" value="PROTEIN STB3"/>
    <property type="match status" value="1"/>
</dbReference>
<organism evidence="2 3">
    <name type="scientific">Australozyma saopauloensis</name>
    <dbReference type="NCBI Taxonomy" id="291208"/>
    <lineage>
        <taxon>Eukaryota</taxon>
        <taxon>Fungi</taxon>
        <taxon>Dikarya</taxon>
        <taxon>Ascomycota</taxon>
        <taxon>Saccharomycotina</taxon>
        <taxon>Pichiomycetes</taxon>
        <taxon>Metschnikowiaceae</taxon>
        <taxon>Australozyma</taxon>
    </lineage>
</organism>
<accession>A0AAX4HF63</accession>
<evidence type="ECO:0000313" key="3">
    <source>
        <dbReference type="Proteomes" id="UP001338582"/>
    </source>
</evidence>
<evidence type="ECO:0008006" key="4">
    <source>
        <dbReference type="Google" id="ProtNLM"/>
    </source>
</evidence>
<feature type="compositionally biased region" description="Basic and acidic residues" evidence="1">
    <location>
        <begin position="198"/>
        <end position="209"/>
    </location>
</feature>
<feature type="compositionally biased region" description="Acidic residues" evidence="1">
    <location>
        <begin position="210"/>
        <end position="225"/>
    </location>
</feature>
<keyword evidence="3" id="KW-1185">Reference proteome</keyword>
<feature type="compositionally biased region" description="Polar residues" evidence="1">
    <location>
        <begin position="185"/>
        <end position="197"/>
    </location>
</feature>
<feature type="compositionally biased region" description="Polar residues" evidence="1">
    <location>
        <begin position="387"/>
        <end position="402"/>
    </location>
</feature>
<dbReference type="GeneID" id="88175298"/>
<dbReference type="GO" id="GO:0043565">
    <property type="term" value="F:sequence-specific DNA binding"/>
    <property type="evidence" value="ECO:0007669"/>
    <property type="project" value="TreeGrafter"/>
</dbReference>
<sequence>MESVDHPLEGPKVASKHETKLSTLSPEALRVAAEITPTRLANLLIRKGPLAIRLITAQLSVEVPGFELLSLSKQRRLIMAAMEQEDPTNNVVFEKIGWGQWAVRKVDSDYIVTDNASAYPRVSVQELREKAKLGWLKKAEAGAEHVAADAPTATTHEAIERVYHEPVPHSSATRVHKPSNRRDSITNTKRNLHNTKLPNEKLDHSHGNELDSELDSDQSDDNDDMMEDMVSYDASVQSDPANPSNAAFRANLAHAHRLADIDDNAIAEDSDEDDDDDEEEEDSLFKFDDDEMSSGVTKQKFKRSPPLKFANRVPTKFSPPPALLGPRRKLSSATVNAVSKNTSFSSSTRQTIFSRSRLNSLENLDNYIVSSARNSAVSLSSPVPVAQTNSVTSSSPLGSWSSKAEPHPELYLTADQLTAAFGRRKLSFNESNIRSTLSNSLPRGHAGLKNNENGSQSNLAALLANVKSEPRMAVSHEDVASETDEEDWAAMGAETLRNHLTGLSSPAENGLKNEEKTAARALVDLMGN</sequence>
<feature type="region of interest" description="Disordered" evidence="1">
    <location>
        <begin position="385"/>
        <end position="404"/>
    </location>
</feature>
<dbReference type="Proteomes" id="UP001338582">
    <property type="component" value="Chromosome 5"/>
</dbReference>
<feature type="region of interest" description="Disordered" evidence="1">
    <location>
        <begin position="164"/>
        <end position="225"/>
    </location>
</feature>
<feature type="region of interest" description="Disordered" evidence="1">
    <location>
        <begin position="261"/>
        <end position="329"/>
    </location>
</feature>
<dbReference type="RefSeq" id="XP_062879251.1">
    <property type="nucleotide sequence ID" value="XM_063023181.1"/>
</dbReference>
<dbReference type="Pfam" id="PF10330">
    <property type="entry name" value="Stb3"/>
    <property type="match status" value="1"/>
</dbReference>
<dbReference type="AlphaFoldDB" id="A0AAX4HF63"/>